<dbReference type="PROSITE" id="PS51257">
    <property type="entry name" value="PROKAR_LIPOPROTEIN"/>
    <property type="match status" value="1"/>
</dbReference>
<keyword evidence="2" id="KW-1185">Reference proteome</keyword>
<dbReference type="Proteomes" id="UP000762676">
    <property type="component" value="Unassembled WGS sequence"/>
</dbReference>
<proteinExistence type="predicted"/>
<evidence type="ECO:0000313" key="2">
    <source>
        <dbReference type="Proteomes" id="UP000762676"/>
    </source>
</evidence>
<name>A0AAV4EX12_9GAST</name>
<organism evidence="1 2">
    <name type="scientific">Elysia marginata</name>
    <dbReference type="NCBI Taxonomy" id="1093978"/>
    <lineage>
        <taxon>Eukaryota</taxon>
        <taxon>Metazoa</taxon>
        <taxon>Spiralia</taxon>
        <taxon>Lophotrochozoa</taxon>
        <taxon>Mollusca</taxon>
        <taxon>Gastropoda</taxon>
        <taxon>Heterobranchia</taxon>
        <taxon>Euthyneura</taxon>
        <taxon>Panpulmonata</taxon>
        <taxon>Sacoglossa</taxon>
        <taxon>Placobranchoidea</taxon>
        <taxon>Plakobranchidae</taxon>
        <taxon>Elysia</taxon>
    </lineage>
</organism>
<reference evidence="1 2" key="1">
    <citation type="journal article" date="2021" name="Elife">
        <title>Chloroplast acquisition without the gene transfer in kleptoplastic sea slugs, Plakobranchus ocellatus.</title>
        <authorList>
            <person name="Maeda T."/>
            <person name="Takahashi S."/>
            <person name="Yoshida T."/>
            <person name="Shimamura S."/>
            <person name="Takaki Y."/>
            <person name="Nagai Y."/>
            <person name="Toyoda A."/>
            <person name="Suzuki Y."/>
            <person name="Arimoto A."/>
            <person name="Ishii H."/>
            <person name="Satoh N."/>
            <person name="Nishiyama T."/>
            <person name="Hasebe M."/>
            <person name="Maruyama T."/>
            <person name="Minagawa J."/>
            <person name="Obokata J."/>
            <person name="Shigenobu S."/>
        </authorList>
    </citation>
    <scope>NUCLEOTIDE SEQUENCE [LARGE SCALE GENOMIC DNA]</scope>
</reference>
<protein>
    <submittedName>
        <fullName evidence="1">Uncharacterized protein</fullName>
    </submittedName>
</protein>
<dbReference type="EMBL" id="BMAT01010995">
    <property type="protein sequence ID" value="GFR64671.1"/>
    <property type="molecule type" value="Genomic_DNA"/>
</dbReference>
<sequence length="85" mass="8985">MPGSSKYQIRLHSVGPLTVSCTRSAGRDLADCLLVLTTTDSGVSSNHHQVPHTLSRNVCQCSVNIGVIALSPCKTPVVPCVRGRT</sequence>
<accession>A0AAV4EX12</accession>
<comment type="caution">
    <text evidence="1">The sequence shown here is derived from an EMBL/GenBank/DDBJ whole genome shotgun (WGS) entry which is preliminary data.</text>
</comment>
<evidence type="ECO:0000313" key="1">
    <source>
        <dbReference type="EMBL" id="GFR64671.1"/>
    </source>
</evidence>
<gene>
    <name evidence="1" type="ORF">ElyMa_005512500</name>
</gene>
<dbReference type="AlphaFoldDB" id="A0AAV4EX12"/>